<keyword evidence="2" id="KW-1185">Reference proteome</keyword>
<evidence type="ECO:0000313" key="2">
    <source>
        <dbReference type="Proteomes" id="UP001589607"/>
    </source>
</evidence>
<organism evidence="1 2">
    <name type="scientific">Flavobacterium jumunjinense</name>
    <dbReference type="NCBI Taxonomy" id="998845"/>
    <lineage>
        <taxon>Bacteria</taxon>
        <taxon>Pseudomonadati</taxon>
        <taxon>Bacteroidota</taxon>
        <taxon>Flavobacteriia</taxon>
        <taxon>Flavobacteriales</taxon>
        <taxon>Flavobacteriaceae</taxon>
        <taxon>Flavobacterium</taxon>
    </lineage>
</organism>
<reference evidence="1 2" key="1">
    <citation type="submission" date="2024-09" db="EMBL/GenBank/DDBJ databases">
        <authorList>
            <person name="Sun Q."/>
            <person name="Mori K."/>
        </authorList>
    </citation>
    <scope>NUCLEOTIDE SEQUENCE [LARGE SCALE GENOMIC DNA]</scope>
    <source>
        <strain evidence="1 2">CECT 7955</strain>
    </source>
</reference>
<name>A0ABV5GKU6_9FLAO</name>
<proteinExistence type="predicted"/>
<sequence>MKKYLLIVLGMSIVGCKSIVKTDFRDDFRGMNEKEVAVFLKKNNATSKEKSILLLTQGFKGEKIEVKQNGKNVYSSYPITNLNNRIADYFSVNNQNDLIILDNFSKKELVVTSRNSKKHKFIYVMKIHEENSVRYKITYSNTLKSAFHF</sequence>
<evidence type="ECO:0000313" key="1">
    <source>
        <dbReference type="EMBL" id="MFB9095982.1"/>
    </source>
</evidence>
<gene>
    <name evidence="1" type="ORF">ACFFVF_05600</name>
</gene>
<comment type="caution">
    <text evidence="1">The sequence shown here is derived from an EMBL/GenBank/DDBJ whole genome shotgun (WGS) entry which is preliminary data.</text>
</comment>
<dbReference type="PROSITE" id="PS51257">
    <property type="entry name" value="PROKAR_LIPOPROTEIN"/>
    <property type="match status" value="1"/>
</dbReference>
<accession>A0ABV5GKU6</accession>
<protein>
    <recommendedName>
        <fullName evidence="3">Lipoprotein</fullName>
    </recommendedName>
</protein>
<dbReference type="RefSeq" id="WP_236457401.1">
    <property type="nucleotide sequence ID" value="NZ_CBCSGE010000006.1"/>
</dbReference>
<evidence type="ECO:0008006" key="3">
    <source>
        <dbReference type="Google" id="ProtNLM"/>
    </source>
</evidence>
<dbReference type="Proteomes" id="UP001589607">
    <property type="component" value="Unassembled WGS sequence"/>
</dbReference>
<dbReference type="EMBL" id="JBHMEY010000012">
    <property type="protein sequence ID" value="MFB9095982.1"/>
    <property type="molecule type" value="Genomic_DNA"/>
</dbReference>